<evidence type="ECO:0000313" key="4">
    <source>
        <dbReference type="Proteomes" id="UP001302676"/>
    </source>
</evidence>
<evidence type="ECO:0000313" key="3">
    <source>
        <dbReference type="EMBL" id="KAK4143815.1"/>
    </source>
</evidence>
<dbReference type="PANTHER" id="PTHR28080">
    <property type="entry name" value="PEROXISOMAL BIOGENESIS FACTOR 3"/>
    <property type="match status" value="1"/>
</dbReference>
<dbReference type="RefSeq" id="XP_062637186.1">
    <property type="nucleotide sequence ID" value="XM_062780625.1"/>
</dbReference>
<reference evidence="3" key="1">
    <citation type="journal article" date="2023" name="Mol. Phylogenet. Evol.">
        <title>Genome-scale phylogeny and comparative genomics of the fungal order Sordariales.</title>
        <authorList>
            <person name="Hensen N."/>
            <person name="Bonometti L."/>
            <person name="Westerberg I."/>
            <person name="Brannstrom I.O."/>
            <person name="Guillou S."/>
            <person name="Cros-Aarteil S."/>
            <person name="Calhoun S."/>
            <person name="Haridas S."/>
            <person name="Kuo A."/>
            <person name="Mondo S."/>
            <person name="Pangilinan J."/>
            <person name="Riley R."/>
            <person name="LaButti K."/>
            <person name="Andreopoulos B."/>
            <person name="Lipzen A."/>
            <person name="Chen C."/>
            <person name="Yan M."/>
            <person name="Daum C."/>
            <person name="Ng V."/>
            <person name="Clum A."/>
            <person name="Steindorff A."/>
            <person name="Ohm R.A."/>
            <person name="Martin F."/>
            <person name="Silar P."/>
            <person name="Natvig D.O."/>
            <person name="Lalanne C."/>
            <person name="Gautier V."/>
            <person name="Ament-Velasquez S.L."/>
            <person name="Kruys A."/>
            <person name="Hutchinson M.I."/>
            <person name="Powell A.J."/>
            <person name="Barry K."/>
            <person name="Miller A.N."/>
            <person name="Grigoriev I.V."/>
            <person name="Debuchy R."/>
            <person name="Gladieux P."/>
            <person name="Hiltunen Thoren M."/>
            <person name="Johannesson H."/>
        </authorList>
    </citation>
    <scope>NUCLEOTIDE SEQUENCE</scope>
    <source>
        <strain evidence="3">CBS 141.50</strain>
    </source>
</reference>
<feature type="region of interest" description="Disordered" evidence="1">
    <location>
        <begin position="159"/>
        <end position="185"/>
    </location>
</feature>
<dbReference type="GO" id="GO:0045046">
    <property type="term" value="P:protein import into peroxisome membrane"/>
    <property type="evidence" value="ECO:0007669"/>
    <property type="project" value="TreeGrafter"/>
</dbReference>
<feature type="compositionally biased region" description="Polar residues" evidence="1">
    <location>
        <begin position="107"/>
        <end position="119"/>
    </location>
</feature>
<accession>A0AAN6V319</accession>
<sequence length="594" mass="63066">MLAATRRWFRRNRTPLAIGVGVVGAGYVVTSYVVGKLRDARERMSSDRIAKENLRRRFEQNQEDCTFTVLALLPTATANILEVMDTEKITYEIQQMKGSALARARSIGSTSPPSTSDLNATDDDGRSIITVSAQSEGGVQATTQLSVVAPSSTTAVSEGAAAASTSAQPDAPAPAPPAAVASKPRKTKRQLWDELTISSITRAYTLLYTLSLLTMLTRIQLNLLGRRSYLSSVVSLATGGNVAPGTISLENNDDDNAELAYGTDFEVNRKYLTFSWWLLNRGWVDVMQRVEAAVRQVFGHLSPRDTVTLGTFAKLSHDVRSLVEGTAPTEHGQKTAWLAFLLPPPDMEEYVLRESGVLDSDPLSEEDAVPSTPAGNNPTPPSSPSTAASLRRLLDETADLIESPHFAHVHTQILNAGFSTLLEHKLGGGIFDPLVGATPSTSSASTSAPPLSATTPFNDPLSSALGGSAANRAVLLPKITSVLTRQAHVIGHGMPNEYLQAMEAVPDLEGFAAVVYSSNWQAEVVPDDGAGAPESGSTPRDAKSPVVSSGPGRETSGGQQDESVVLVDHLSTSATAVDESGLFDSVWEKASASK</sequence>
<dbReference type="Proteomes" id="UP001302676">
    <property type="component" value="Unassembled WGS sequence"/>
</dbReference>
<dbReference type="AlphaFoldDB" id="A0AAN6V319"/>
<feature type="compositionally biased region" description="Low complexity" evidence="1">
    <location>
        <begin position="159"/>
        <end position="170"/>
    </location>
</feature>
<evidence type="ECO:0000256" key="2">
    <source>
        <dbReference type="SAM" id="Phobius"/>
    </source>
</evidence>
<keyword evidence="2" id="KW-1133">Transmembrane helix</keyword>
<dbReference type="EMBL" id="MU853582">
    <property type="protein sequence ID" value="KAK4143815.1"/>
    <property type="molecule type" value="Genomic_DNA"/>
</dbReference>
<organism evidence="3 4">
    <name type="scientific">Dichotomopilus funicola</name>
    <dbReference type="NCBI Taxonomy" id="1934379"/>
    <lineage>
        <taxon>Eukaryota</taxon>
        <taxon>Fungi</taxon>
        <taxon>Dikarya</taxon>
        <taxon>Ascomycota</taxon>
        <taxon>Pezizomycotina</taxon>
        <taxon>Sordariomycetes</taxon>
        <taxon>Sordariomycetidae</taxon>
        <taxon>Sordariales</taxon>
        <taxon>Chaetomiaceae</taxon>
        <taxon>Dichotomopilus</taxon>
    </lineage>
</organism>
<dbReference type="GeneID" id="87817238"/>
<feature type="region of interest" description="Disordered" evidence="1">
    <location>
        <begin position="360"/>
        <end position="387"/>
    </location>
</feature>
<keyword evidence="2" id="KW-0812">Transmembrane</keyword>
<gene>
    <name evidence="3" type="ORF">C8A04DRAFT_28381</name>
</gene>
<feature type="region of interest" description="Disordered" evidence="1">
    <location>
        <begin position="525"/>
        <end position="567"/>
    </location>
</feature>
<dbReference type="PANTHER" id="PTHR28080:SF1">
    <property type="entry name" value="PEROXISOMAL BIOGENESIS FACTOR 3"/>
    <property type="match status" value="1"/>
</dbReference>
<dbReference type="Pfam" id="PF04882">
    <property type="entry name" value="Peroxin-3"/>
    <property type="match status" value="1"/>
</dbReference>
<dbReference type="GO" id="GO:0005778">
    <property type="term" value="C:peroxisomal membrane"/>
    <property type="evidence" value="ECO:0007669"/>
    <property type="project" value="InterPro"/>
</dbReference>
<comment type="caution">
    <text evidence="3">The sequence shown here is derived from an EMBL/GenBank/DDBJ whole genome shotgun (WGS) entry which is preliminary data.</text>
</comment>
<proteinExistence type="predicted"/>
<feature type="transmembrane region" description="Helical" evidence="2">
    <location>
        <begin position="16"/>
        <end position="35"/>
    </location>
</feature>
<reference evidence="3" key="2">
    <citation type="submission" date="2023-05" db="EMBL/GenBank/DDBJ databases">
        <authorList>
            <consortium name="Lawrence Berkeley National Laboratory"/>
            <person name="Steindorff A."/>
            <person name="Hensen N."/>
            <person name="Bonometti L."/>
            <person name="Westerberg I."/>
            <person name="Brannstrom I.O."/>
            <person name="Guillou S."/>
            <person name="Cros-Aarteil S."/>
            <person name="Calhoun S."/>
            <person name="Haridas S."/>
            <person name="Kuo A."/>
            <person name="Mondo S."/>
            <person name="Pangilinan J."/>
            <person name="Riley R."/>
            <person name="Labutti K."/>
            <person name="Andreopoulos B."/>
            <person name="Lipzen A."/>
            <person name="Chen C."/>
            <person name="Yanf M."/>
            <person name="Daum C."/>
            <person name="Ng V."/>
            <person name="Clum A."/>
            <person name="Ohm R."/>
            <person name="Martin F."/>
            <person name="Silar P."/>
            <person name="Natvig D."/>
            <person name="Lalanne C."/>
            <person name="Gautier V."/>
            <person name="Ament-Velasquez S.L."/>
            <person name="Kruys A."/>
            <person name="Hutchinson M.I."/>
            <person name="Powell A.J."/>
            <person name="Barry K."/>
            <person name="Miller A.N."/>
            <person name="Grigoriev I.V."/>
            <person name="Debuchy R."/>
            <person name="Gladieux P."/>
            <person name="Thoren M.H."/>
            <person name="Johannesson H."/>
        </authorList>
    </citation>
    <scope>NUCLEOTIDE SEQUENCE</scope>
    <source>
        <strain evidence="3">CBS 141.50</strain>
    </source>
</reference>
<protein>
    <submittedName>
        <fullName evidence="3">Peroxin-3</fullName>
    </submittedName>
</protein>
<evidence type="ECO:0000256" key="1">
    <source>
        <dbReference type="SAM" id="MobiDB-lite"/>
    </source>
</evidence>
<dbReference type="GO" id="GO:0030674">
    <property type="term" value="F:protein-macromolecule adaptor activity"/>
    <property type="evidence" value="ECO:0007669"/>
    <property type="project" value="TreeGrafter"/>
</dbReference>
<name>A0AAN6V319_9PEZI</name>
<dbReference type="InterPro" id="IPR006966">
    <property type="entry name" value="Peroxin-3"/>
</dbReference>
<keyword evidence="2" id="KW-0472">Membrane</keyword>
<feature type="region of interest" description="Disordered" evidence="1">
    <location>
        <begin position="104"/>
        <end position="123"/>
    </location>
</feature>
<keyword evidence="4" id="KW-1185">Reference proteome</keyword>